<dbReference type="InterPro" id="IPR015947">
    <property type="entry name" value="PUA-like_sf"/>
</dbReference>
<dbReference type="GO" id="GO:0006508">
    <property type="term" value="P:proteolysis"/>
    <property type="evidence" value="ECO:0007669"/>
    <property type="project" value="UniProtKB-KW"/>
</dbReference>
<accession>K1SEU7</accession>
<evidence type="ECO:0000313" key="2">
    <source>
        <dbReference type="EMBL" id="EKC52140.1"/>
    </source>
</evidence>
<dbReference type="GO" id="GO:0030163">
    <property type="term" value="P:protein catabolic process"/>
    <property type="evidence" value="ECO:0007669"/>
    <property type="project" value="InterPro"/>
</dbReference>
<feature type="non-terminal residue" evidence="2">
    <location>
        <position position="306"/>
    </location>
</feature>
<dbReference type="Pfam" id="PF02190">
    <property type="entry name" value="LON_substr_bdg"/>
    <property type="match status" value="1"/>
</dbReference>
<dbReference type="PROSITE" id="PS51787">
    <property type="entry name" value="LON_N"/>
    <property type="match status" value="1"/>
</dbReference>
<keyword evidence="2" id="KW-0378">Hydrolase</keyword>
<name>K1SEU7_9ZZZZ</name>
<sequence>MPALALRGLVIFPGMILHFDIARDRSINAVEEAIEHNDRRIFLVTQIDEDVDEVAAENLYKTGVVAEIRQTLNTPDGARRVLVQGLYTAKLCGISQDDPFLVSDITPMPALSDTLSAAEKTAFIRTIHTEFKQYSEMSPRMPIELYRGILAEKDLSKLIDLIVFNVYLRVEDKQALLSCLSLRKRAELLVKFLAKEVDIVRLEQDINEEVKEALDKNQRDFYLREQMRAISRQLGEFDDPQSEAFEYMDKIEECGFDEDTEEKLIKECEKLMHLSPGSQEAAVVRTYLDTVLDMPWNIYTHGKTDI</sequence>
<dbReference type="GO" id="GO:0004176">
    <property type="term" value="F:ATP-dependent peptidase activity"/>
    <property type="evidence" value="ECO:0007669"/>
    <property type="project" value="InterPro"/>
</dbReference>
<dbReference type="PANTHER" id="PTHR10046">
    <property type="entry name" value="ATP DEPENDENT LON PROTEASE FAMILY MEMBER"/>
    <property type="match status" value="1"/>
</dbReference>
<dbReference type="SUPFAM" id="SSF88697">
    <property type="entry name" value="PUA domain-like"/>
    <property type="match status" value="1"/>
</dbReference>
<dbReference type="InterPro" id="IPR046336">
    <property type="entry name" value="Lon_prtase_N_sf"/>
</dbReference>
<dbReference type="GO" id="GO:0004252">
    <property type="term" value="F:serine-type endopeptidase activity"/>
    <property type="evidence" value="ECO:0007669"/>
    <property type="project" value="InterPro"/>
</dbReference>
<dbReference type="InterPro" id="IPR003111">
    <property type="entry name" value="Lon_prtase_N"/>
</dbReference>
<dbReference type="InterPro" id="IPR027065">
    <property type="entry name" value="Lon_Prtase"/>
</dbReference>
<feature type="domain" description="Lon N-terminal" evidence="1">
    <location>
        <begin position="1"/>
        <end position="197"/>
    </location>
</feature>
<organism evidence="2">
    <name type="scientific">human gut metagenome</name>
    <dbReference type="NCBI Taxonomy" id="408170"/>
    <lineage>
        <taxon>unclassified sequences</taxon>
        <taxon>metagenomes</taxon>
        <taxon>organismal metagenomes</taxon>
    </lineage>
</organism>
<comment type="caution">
    <text evidence="2">The sequence shown here is derived from an EMBL/GenBank/DDBJ whole genome shotgun (WGS) entry which is preliminary data.</text>
</comment>
<reference evidence="2" key="1">
    <citation type="journal article" date="2013" name="Environ. Microbiol.">
        <title>Microbiota from the distal guts of lean and obese adolescents exhibit partial functional redundancy besides clear differences in community structure.</title>
        <authorList>
            <person name="Ferrer M."/>
            <person name="Ruiz A."/>
            <person name="Lanza F."/>
            <person name="Haange S.B."/>
            <person name="Oberbach A."/>
            <person name="Till H."/>
            <person name="Bargiela R."/>
            <person name="Campoy C."/>
            <person name="Segura M.T."/>
            <person name="Richter M."/>
            <person name="von Bergen M."/>
            <person name="Seifert J."/>
            <person name="Suarez A."/>
        </authorList>
    </citation>
    <scope>NUCLEOTIDE SEQUENCE</scope>
</reference>
<dbReference type="GO" id="GO:0005524">
    <property type="term" value="F:ATP binding"/>
    <property type="evidence" value="ECO:0007669"/>
    <property type="project" value="InterPro"/>
</dbReference>
<dbReference type="SMART" id="SM00464">
    <property type="entry name" value="LON"/>
    <property type="match status" value="1"/>
</dbReference>
<dbReference type="AlphaFoldDB" id="K1SEU7"/>
<dbReference type="Gene3D" id="1.20.58.1480">
    <property type="match status" value="1"/>
</dbReference>
<dbReference type="EMBL" id="AJWY01011661">
    <property type="protein sequence ID" value="EKC52140.1"/>
    <property type="molecule type" value="Genomic_DNA"/>
</dbReference>
<protein>
    <submittedName>
        <fullName evidence="2">ATP-dependent protease La</fullName>
    </submittedName>
</protein>
<proteinExistence type="predicted"/>
<evidence type="ECO:0000259" key="1">
    <source>
        <dbReference type="PROSITE" id="PS51787"/>
    </source>
</evidence>
<dbReference type="Gene3D" id="1.20.5.5270">
    <property type="match status" value="1"/>
</dbReference>
<gene>
    <name evidence="2" type="ORF">LEA_17044</name>
</gene>
<dbReference type="Gene3D" id="2.30.130.40">
    <property type="entry name" value="LON domain-like"/>
    <property type="match status" value="1"/>
</dbReference>
<keyword evidence="2" id="KW-0645">Protease</keyword>